<name>A0A7Y6TVN2_9BURK</name>
<evidence type="ECO:0000256" key="3">
    <source>
        <dbReference type="ARBA" id="ARBA00022989"/>
    </source>
</evidence>
<evidence type="ECO:0000313" key="6">
    <source>
        <dbReference type="EMBL" id="NUZ05193.1"/>
    </source>
</evidence>
<keyword evidence="3 5" id="KW-1133">Transmembrane helix</keyword>
<evidence type="ECO:0000256" key="5">
    <source>
        <dbReference type="SAM" id="Phobius"/>
    </source>
</evidence>
<gene>
    <name evidence="6" type="ORF">HQN59_05400</name>
</gene>
<dbReference type="PANTHER" id="PTHR36926:SF1">
    <property type="entry name" value="COLICIN V PRODUCTION PROTEIN"/>
    <property type="match status" value="1"/>
</dbReference>
<dbReference type="GO" id="GO:0009403">
    <property type="term" value="P:toxin biosynthetic process"/>
    <property type="evidence" value="ECO:0007669"/>
    <property type="project" value="InterPro"/>
</dbReference>
<organism evidence="6 7">
    <name type="scientific">Piscinibacter koreensis</name>
    <dbReference type="NCBI Taxonomy" id="2742824"/>
    <lineage>
        <taxon>Bacteria</taxon>
        <taxon>Pseudomonadati</taxon>
        <taxon>Pseudomonadota</taxon>
        <taxon>Betaproteobacteria</taxon>
        <taxon>Burkholderiales</taxon>
        <taxon>Sphaerotilaceae</taxon>
        <taxon>Piscinibacter</taxon>
    </lineage>
</organism>
<accession>A0A7Y6TVN2</accession>
<keyword evidence="4 5" id="KW-0472">Membrane</keyword>
<dbReference type="RefSeq" id="WP_176066855.1">
    <property type="nucleotide sequence ID" value="NZ_JABWMJ010000002.1"/>
</dbReference>
<reference evidence="6 7" key="1">
    <citation type="submission" date="2020-06" db="EMBL/GenBank/DDBJ databases">
        <title>Schlegella sp. ID0723 isolated from air conditioner.</title>
        <authorList>
            <person name="Kim D.Y."/>
            <person name="Kim D.-U."/>
        </authorList>
    </citation>
    <scope>NUCLEOTIDE SEQUENCE [LARGE SCALE GENOMIC DNA]</scope>
    <source>
        <strain evidence="6 7">ID0723</strain>
    </source>
</reference>
<feature type="transmembrane region" description="Helical" evidence="5">
    <location>
        <begin position="32"/>
        <end position="53"/>
    </location>
</feature>
<comment type="subcellular location">
    <subcellularLocation>
        <location evidence="1">Membrane</location>
        <topology evidence="1">Multi-pass membrane protein</topology>
    </subcellularLocation>
</comment>
<dbReference type="PANTHER" id="PTHR36926">
    <property type="entry name" value="COLICIN V PRODUCTION PROTEIN"/>
    <property type="match status" value="1"/>
</dbReference>
<feature type="transmembrane region" description="Helical" evidence="5">
    <location>
        <begin position="65"/>
        <end position="85"/>
    </location>
</feature>
<dbReference type="EMBL" id="JABWMJ010000002">
    <property type="protein sequence ID" value="NUZ05193.1"/>
    <property type="molecule type" value="Genomic_DNA"/>
</dbReference>
<dbReference type="Proteomes" id="UP000529637">
    <property type="component" value="Unassembled WGS sequence"/>
</dbReference>
<evidence type="ECO:0000256" key="4">
    <source>
        <dbReference type="ARBA" id="ARBA00023136"/>
    </source>
</evidence>
<proteinExistence type="predicted"/>
<dbReference type="Pfam" id="PF02674">
    <property type="entry name" value="Colicin_V"/>
    <property type="match status" value="1"/>
</dbReference>
<keyword evidence="2 5" id="KW-0812">Transmembrane</keyword>
<feature type="transmembrane region" description="Helical" evidence="5">
    <location>
        <begin position="6"/>
        <end position="25"/>
    </location>
</feature>
<evidence type="ECO:0000256" key="1">
    <source>
        <dbReference type="ARBA" id="ARBA00004141"/>
    </source>
</evidence>
<feature type="transmembrane region" description="Helical" evidence="5">
    <location>
        <begin position="105"/>
        <end position="127"/>
    </location>
</feature>
<dbReference type="AlphaFoldDB" id="A0A7Y6TVN2"/>
<evidence type="ECO:0000256" key="2">
    <source>
        <dbReference type="ARBA" id="ARBA00022692"/>
    </source>
</evidence>
<dbReference type="InterPro" id="IPR052719">
    <property type="entry name" value="CvpA-like"/>
</dbReference>
<comment type="caution">
    <text evidence="6">The sequence shown here is derived from an EMBL/GenBank/DDBJ whole genome shotgun (WGS) entry which is preliminary data.</text>
</comment>
<protein>
    <submittedName>
        <fullName evidence="6">CvpA family protein</fullName>
    </submittedName>
</protein>
<dbReference type="GO" id="GO:0016020">
    <property type="term" value="C:membrane"/>
    <property type="evidence" value="ECO:0007669"/>
    <property type="project" value="UniProtKB-SubCell"/>
</dbReference>
<keyword evidence="7" id="KW-1185">Reference proteome</keyword>
<dbReference type="InterPro" id="IPR003825">
    <property type="entry name" value="Colicin-V_CvpA"/>
</dbReference>
<sequence length="170" mass="17211">MPDSIGGVDLCLIGVLVLSMLVGAVRGLVYELLGLAGWVVAYVAARMLAPLLAPHMGLTGLGSAANSAAAFVLAFVGVLIAWGLLAKLIRAIIHATPLRPGDRVLGAGFGVLRGVVVLLALVAAIGLTPIAGAAPWRASTGVDALTRVLQRLGPLLPGYLSPWIASPPAT</sequence>
<evidence type="ECO:0000313" key="7">
    <source>
        <dbReference type="Proteomes" id="UP000529637"/>
    </source>
</evidence>